<proteinExistence type="predicted"/>
<evidence type="ECO:0000256" key="1">
    <source>
        <dbReference type="SAM" id="Phobius"/>
    </source>
</evidence>
<comment type="caution">
    <text evidence="2">The sequence shown here is derived from an EMBL/GenBank/DDBJ whole genome shotgun (WGS) entry which is preliminary data.</text>
</comment>
<keyword evidence="1" id="KW-1133">Transmembrane helix</keyword>
<dbReference type="Proteomes" id="UP000295937">
    <property type="component" value="Unassembled WGS sequence"/>
</dbReference>
<keyword evidence="1" id="KW-0812">Transmembrane</keyword>
<keyword evidence="1" id="KW-0472">Membrane</keyword>
<gene>
    <name evidence="2" type="ORF">CRV09_00825</name>
</gene>
<protein>
    <submittedName>
        <fullName evidence="2">Uncharacterized protein</fullName>
    </submittedName>
</protein>
<reference evidence="2 3" key="1">
    <citation type="journal article" date="2018" name="Genome Biol. Evol.">
        <title>Cladogenesis and Genomic Streamlining in Extracellular Endosymbionts of Tropical Stink Bugs.</title>
        <authorList>
            <person name="Otero-Bravo A."/>
            <person name="Goffredi S."/>
            <person name="Sabree Z.L."/>
        </authorList>
    </citation>
    <scope>NUCLEOTIDE SEQUENCE [LARGE SCALE GENOMIC DNA]</scope>
    <source>
        <strain evidence="2 3">SoEO</strain>
    </source>
</reference>
<name>A0A2P5T2R8_9GAMM</name>
<feature type="transmembrane region" description="Helical" evidence="1">
    <location>
        <begin position="12"/>
        <end position="33"/>
    </location>
</feature>
<dbReference type="AlphaFoldDB" id="A0A2P5T2R8"/>
<organism evidence="2 3">
    <name type="scientific">Candidatus Pantoea edessiphila</name>
    <dbReference type="NCBI Taxonomy" id="2044610"/>
    <lineage>
        <taxon>Bacteria</taxon>
        <taxon>Pseudomonadati</taxon>
        <taxon>Pseudomonadota</taxon>
        <taxon>Gammaproteobacteria</taxon>
        <taxon>Enterobacterales</taxon>
        <taxon>Erwiniaceae</taxon>
        <taxon>Pantoea</taxon>
    </lineage>
</organism>
<accession>A0A2P5T2R8</accession>
<dbReference type="EMBL" id="PDKR01000001">
    <property type="protein sequence ID" value="PPI88840.1"/>
    <property type="molecule type" value="Genomic_DNA"/>
</dbReference>
<sequence length="63" mass="7805">MNKFKKTPNIVLFMFPSLMFNNFTIINKYFLYIKYINRIIIKGIKIIFHMILYIKIHKNKIYD</sequence>
<evidence type="ECO:0000313" key="2">
    <source>
        <dbReference type="EMBL" id="PPI88840.1"/>
    </source>
</evidence>
<evidence type="ECO:0000313" key="3">
    <source>
        <dbReference type="Proteomes" id="UP000295937"/>
    </source>
</evidence>